<dbReference type="Gene3D" id="1.10.760.10">
    <property type="entry name" value="Cytochrome c-like domain"/>
    <property type="match status" value="1"/>
</dbReference>
<name>A0A8B6M646_METTU</name>
<dbReference type="Proteomes" id="UP000485880">
    <property type="component" value="Unassembled WGS sequence"/>
</dbReference>
<organism evidence="2 3">
    <name type="scientific">Methylocella tundrae</name>
    <dbReference type="NCBI Taxonomy" id="227605"/>
    <lineage>
        <taxon>Bacteria</taxon>
        <taxon>Pseudomonadati</taxon>
        <taxon>Pseudomonadota</taxon>
        <taxon>Alphaproteobacteria</taxon>
        <taxon>Hyphomicrobiales</taxon>
        <taxon>Beijerinckiaceae</taxon>
        <taxon>Methylocella</taxon>
    </lineage>
</organism>
<dbReference type="GO" id="GO:0009055">
    <property type="term" value="F:electron transfer activity"/>
    <property type="evidence" value="ECO:0007669"/>
    <property type="project" value="InterPro"/>
</dbReference>
<evidence type="ECO:0000313" key="3">
    <source>
        <dbReference type="Proteomes" id="UP000485880"/>
    </source>
</evidence>
<evidence type="ECO:0000256" key="1">
    <source>
        <dbReference type="SAM" id="SignalP"/>
    </source>
</evidence>
<dbReference type="InterPro" id="IPR036909">
    <property type="entry name" value="Cyt_c-like_dom_sf"/>
</dbReference>
<sequence length="115" mass="11985">MITQIFAAVALCASVGCSVAAESETTVSAAGVTLKSVSVTFPESDRRFPGGADAKAINSNCLICHSSGMVLYQPRLSPTTWGEEVAKMRKTYGAPVPDESVAAIVDYLSGLDPQD</sequence>
<accession>A0A8B6M646</accession>
<gene>
    <name evidence="2" type="ORF">MPC4_220038</name>
</gene>
<dbReference type="SUPFAM" id="SSF46626">
    <property type="entry name" value="Cytochrome c"/>
    <property type="match status" value="1"/>
</dbReference>
<feature type="signal peptide" evidence="1">
    <location>
        <begin position="1"/>
        <end position="20"/>
    </location>
</feature>
<protein>
    <submittedName>
        <fullName evidence="2">Cytochrome c oxidoreductase subunit b</fullName>
    </submittedName>
</protein>
<dbReference type="RefSeq" id="WP_174512428.1">
    <property type="nucleotide sequence ID" value="NZ_CABFMQ020000079.1"/>
</dbReference>
<keyword evidence="1" id="KW-0732">Signal</keyword>
<evidence type="ECO:0000313" key="2">
    <source>
        <dbReference type="EMBL" id="VTZ50308.1"/>
    </source>
</evidence>
<comment type="caution">
    <text evidence="2">The sequence shown here is derived from an EMBL/GenBank/DDBJ whole genome shotgun (WGS) entry which is preliminary data.</text>
</comment>
<dbReference type="AlphaFoldDB" id="A0A8B6M646"/>
<keyword evidence="3" id="KW-1185">Reference proteome</keyword>
<proteinExistence type="predicted"/>
<dbReference type="GO" id="GO:0020037">
    <property type="term" value="F:heme binding"/>
    <property type="evidence" value="ECO:0007669"/>
    <property type="project" value="InterPro"/>
</dbReference>
<feature type="chain" id="PRO_5032436537" evidence="1">
    <location>
        <begin position="21"/>
        <end position="115"/>
    </location>
</feature>
<dbReference type="EMBL" id="CABFMQ020000079">
    <property type="protein sequence ID" value="VTZ50308.1"/>
    <property type="molecule type" value="Genomic_DNA"/>
</dbReference>
<reference evidence="2 3" key="1">
    <citation type="submission" date="2019-05" db="EMBL/GenBank/DDBJ databases">
        <authorList>
            <person name="Farhan Ul Haque M."/>
        </authorList>
    </citation>
    <scope>NUCLEOTIDE SEQUENCE [LARGE SCALE GENOMIC DNA]</scope>
    <source>
        <strain evidence="2">2</strain>
    </source>
</reference>